<reference evidence="3 4" key="1">
    <citation type="submission" date="2019-11" db="EMBL/GenBank/DDBJ databases">
        <title>Draft Genome Sequence of Plant Growth-Promoting Rhizosphere-Associated Bacteria.</title>
        <authorList>
            <person name="Vasilyev I.Y."/>
            <person name="Radchenko V."/>
            <person name="Ilnitskaya E.V."/>
        </authorList>
    </citation>
    <scope>NUCLEOTIDE SEQUENCE [LARGE SCALE GENOMIC DNA]</scope>
    <source>
        <strain evidence="2 4">VRA_01-1sq_f</strain>
        <strain evidence="1 3">VRA_1sq_f</strain>
    </source>
</reference>
<dbReference type="Pfam" id="PF11863">
    <property type="entry name" value="DUF3383"/>
    <property type="match status" value="1"/>
</dbReference>
<protein>
    <submittedName>
        <fullName evidence="1">DUF3383 family protein</fullName>
    </submittedName>
</protein>
<evidence type="ECO:0000313" key="2">
    <source>
        <dbReference type="EMBL" id="MSE07732.1"/>
    </source>
</evidence>
<proteinExistence type="predicted"/>
<sequence length="343" mass="36659">MGKNLSDVTVKLNVEQPSVPVNMGNLAIFVKGESPKMESFGSYDDVVSNYSENDAINQIASGYFAQADHGDKLFVITYNVLDSVAETYYSAGWEFATVVGADGTNPDTEVATLSNYISGKDERFAIVAYPATETTVSKAEEIRSNLGNARRTIVFANGEDQSKAFYGLGALIGAVANELVGSVTWKFRKVGGVKPATLTVTQIQKLHDANIFTYVTKAGINQTSEGKTVGGEYIDALHGDDWVKASIETELQKLLSSSKKLSFDAVGIAQIDATVTQVLSQATNNGIILENAETGMGKFAVTTVPREESPASDISSRQYTGLSFSYTRAGAIHSVVVSGQINL</sequence>
<evidence type="ECO:0000313" key="3">
    <source>
        <dbReference type="Proteomes" id="UP000437575"/>
    </source>
</evidence>
<dbReference type="InterPro" id="IPR021808">
    <property type="entry name" value="DUF3383"/>
</dbReference>
<gene>
    <name evidence="2" type="ORF">GKC33_03075</name>
    <name evidence="1" type="ORF">GKC34_05215</name>
</gene>
<accession>A0A6A8LN11</accession>
<dbReference type="AlphaFoldDB" id="A0A6A8LN11"/>
<dbReference type="Proteomes" id="UP000467635">
    <property type="component" value="Unassembled WGS sequence"/>
</dbReference>
<dbReference type="Proteomes" id="UP000437575">
    <property type="component" value="Unassembled WGS sequence"/>
</dbReference>
<comment type="caution">
    <text evidence="1">The sequence shown here is derived from an EMBL/GenBank/DDBJ whole genome shotgun (WGS) entry which is preliminary data.</text>
</comment>
<evidence type="ECO:0000313" key="1">
    <source>
        <dbReference type="EMBL" id="MSE05234.1"/>
    </source>
</evidence>
<organism evidence="1 3">
    <name type="scientific">Ligilactobacillus salivarius</name>
    <dbReference type="NCBI Taxonomy" id="1624"/>
    <lineage>
        <taxon>Bacteria</taxon>
        <taxon>Bacillati</taxon>
        <taxon>Bacillota</taxon>
        <taxon>Bacilli</taxon>
        <taxon>Lactobacillales</taxon>
        <taxon>Lactobacillaceae</taxon>
        <taxon>Ligilactobacillus</taxon>
    </lineage>
</organism>
<name>A0A6A8LN11_9LACO</name>
<evidence type="ECO:0000313" key="4">
    <source>
        <dbReference type="Proteomes" id="UP000467635"/>
    </source>
</evidence>
<dbReference type="EMBL" id="WKKX01000077">
    <property type="protein sequence ID" value="MSE07732.1"/>
    <property type="molecule type" value="Genomic_DNA"/>
</dbReference>
<dbReference type="EMBL" id="WKKZ01000170">
    <property type="protein sequence ID" value="MSE05234.1"/>
    <property type="molecule type" value="Genomic_DNA"/>
</dbReference>